<organism evidence="2 4">
    <name type="scientific">Didymodactylos carnosus</name>
    <dbReference type="NCBI Taxonomy" id="1234261"/>
    <lineage>
        <taxon>Eukaryota</taxon>
        <taxon>Metazoa</taxon>
        <taxon>Spiralia</taxon>
        <taxon>Gnathifera</taxon>
        <taxon>Rotifera</taxon>
        <taxon>Eurotatoria</taxon>
        <taxon>Bdelloidea</taxon>
        <taxon>Philodinida</taxon>
        <taxon>Philodinidae</taxon>
        <taxon>Didymodactylos</taxon>
    </lineage>
</organism>
<dbReference type="EMBL" id="CAJNOK010072812">
    <property type="protein sequence ID" value="CAF1667085.1"/>
    <property type="molecule type" value="Genomic_DNA"/>
</dbReference>
<protein>
    <submittedName>
        <fullName evidence="2">Uncharacterized protein</fullName>
    </submittedName>
</protein>
<evidence type="ECO:0000313" key="4">
    <source>
        <dbReference type="Proteomes" id="UP000677228"/>
    </source>
</evidence>
<feature type="region of interest" description="Disordered" evidence="1">
    <location>
        <begin position="35"/>
        <end position="75"/>
    </location>
</feature>
<evidence type="ECO:0000313" key="3">
    <source>
        <dbReference type="EMBL" id="CAF4534466.1"/>
    </source>
</evidence>
<feature type="compositionally biased region" description="Basic and acidic residues" evidence="1">
    <location>
        <begin position="64"/>
        <end position="75"/>
    </location>
</feature>
<accession>A0A8S2GA09</accession>
<reference evidence="2" key="1">
    <citation type="submission" date="2021-02" db="EMBL/GenBank/DDBJ databases">
        <authorList>
            <person name="Nowell W R."/>
        </authorList>
    </citation>
    <scope>NUCLEOTIDE SEQUENCE</scope>
</reference>
<dbReference type="EMBL" id="CAJOBA010105168">
    <property type="protein sequence ID" value="CAF4534466.1"/>
    <property type="molecule type" value="Genomic_DNA"/>
</dbReference>
<evidence type="ECO:0000313" key="2">
    <source>
        <dbReference type="EMBL" id="CAF1667085.1"/>
    </source>
</evidence>
<proteinExistence type="predicted"/>
<dbReference type="Proteomes" id="UP000682733">
    <property type="component" value="Unassembled WGS sequence"/>
</dbReference>
<dbReference type="AlphaFoldDB" id="A0A8S2GA09"/>
<gene>
    <name evidence="2" type="ORF">OVA965_LOCUS45558</name>
    <name evidence="3" type="ORF">TMI583_LOCUS49158</name>
</gene>
<dbReference type="Proteomes" id="UP000677228">
    <property type="component" value="Unassembled WGS sequence"/>
</dbReference>
<comment type="caution">
    <text evidence="2">The sequence shown here is derived from an EMBL/GenBank/DDBJ whole genome shotgun (WGS) entry which is preliminary data.</text>
</comment>
<sequence>MLKQQHKDIPIFNPKSAQLSTYINDVTTWKYEYQNTDDDDLESINDSNIDDDDSRDDNNMYSNESDREVSSVEND</sequence>
<evidence type="ECO:0000256" key="1">
    <source>
        <dbReference type="SAM" id="MobiDB-lite"/>
    </source>
</evidence>
<feature type="compositionally biased region" description="Acidic residues" evidence="1">
    <location>
        <begin position="35"/>
        <end position="55"/>
    </location>
</feature>
<name>A0A8S2GA09_9BILA</name>